<evidence type="ECO:0000256" key="8">
    <source>
        <dbReference type="ARBA" id="ARBA00023009"/>
    </source>
</evidence>
<evidence type="ECO:0000256" key="9">
    <source>
        <dbReference type="ARBA" id="ARBA00023219"/>
    </source>
</evidence>
<keyword evidence="7" id="KW-0118">Viral capsid assembly</keyword>
<dbReference type="GO" id="GO:0044423">
    <property type="term" value="C:virion component"/>
    <property type="evidence" value="ECO:0007669"/>
    <property type="project" value="UniProtKB-KW"/>
</dbReference>
<evidence type="ECO:0000256" key="5">
    <source>
        <dbReference type="ARBA" id="ARBA00022612"/>
    </source>
</evidence>
<comment type="function">
    <text evidence="1">Forms the portal vertex of the capsid. This portal plays critical roles in head assembly, genome packaging, neck/tail attachment, and genome ejection. The portal protein multimerizes as a single ring-shaped homododecamer arranged around a central channel.</text>
</comment>
<evidence type="ECO:0000256" key="3">
    <source>
        <dbReference type="ARBA" id="ARBA00022470"/>
    </source>
</evidence>
<sequence length="505" mass="56459">MNHFVNTAGARWAKLDGVRGNIIRRAERFAKWTIAKVFPCDSYNQNNETLSNEWQSLGAQAVNHLSNKLVMNLFAPSRPFFRLGPKKAAQEQLATIAAEQRKAMENKLSVVEREASDVIDKLSLRAKLYELLKLLIITGNALMVLKDNKSMRVLTMRNYVVRRDVNGEVIEMLIREKVHKAEMDQDALSMALRSGQFSLDPDGCAHHFRWITLDAGKYREDQWYNDFKLPMQYSSTYAKDKVPYHAVTWDLTSGNHYGTGLVEDYKNDFASLTALSQSTVMAAIMNSEFRWLIRAGAMTSAQDMANSRNGDVLYGEQGDITPLASGLESKIESNIAIAQQYIQRIGSAFLLQSAVTRQAERVTAQELRMNAEELEGGLGGAYSRLAAGLQVPLADFCLAYAGYSVANTNFEATVITGLAALSRVGDRDRLLEYLQSLAMAANLPPLMLQRMKISTLMSDLASAVGLDRDNYVYSDAEFQQMQQQQAQEQQQQMAVQAAVQQETRA</sequence>
<dbReference type="Proteomes" id="UP000018622">
    <property type="component" value="Segment"/>
</dbReference>
<accession>V5Q7K8</accession>
<reference evidence="12 13" key="1">
    <citation type="journal article" date="2014" name="J. Bacteriol.">
        <title>Characterization of novel virulent broad-host-range phages of Xylella fastidiosa and Xanthomonas.</title>
        <authorList>
            <person name="Ahern S.J."/>
            <person name="Das M."/>
            <person name="Bhowmick T.S."/>
            <person name="Young R."/>
            <person name="Gonzalez C.F."/>
        </authorList>
    </citation>
    <scope>NUCLEOTIDE SEQUENCE [LARGE SCALE GENOMIC DNA]</scope>
</reference>
<comment type="subcellular location">
    <subcellularLocation>
        <location evidence="2">Virion</location>
    </subcellularLocation>
</comment>
<evidence type="ECO:0000313" key="13">
    <source>
        <dbReference type="Proteomes" id="UP000018622"/>
    </source>
</evidence>
<dbReference type="KEGG" id="vg:17777809"/>
<dbReference type="GeneID" id="17777809"/>
<organism evidence="12 13">
    <name type="scientific">Xylella phage Paz</name>
    <dbReference type="NCBI Taxonomy" id="1415145"/>
    <lineage>
        <taxon>Viruses</taxon>
        <taxon>Duplodnaviria</taxon>
        <taxon>Heunggongvirae</taxon>
        <taxon>Uroviricota</taxon>
        <taxon>Caudoviricetes</taxon>
        <taxon>Autographivirales</taxon>
        <taxon>Autonotataviridae</taxon>
        <taxon>Gujervirinae</taxon>
        <taxon>Pazvirus</taxon>
        <taxon>Pazvirus paz</taxon>
    </lineage>
</organism>
<evidence type="ECO:0000256" key="1">
    <source>
        <dbReference type="ARBA" id="ARBA00003421"/>
    </source>
</evidence>
<keyword evidence="6" id="KW-0946">Virion</keyword>
<evidence type="ECO:0000256" key="4">
    <source>
        <dbReference type="ARBA" id="ARBA00022595"/>
    </source>
</evidence>
<dbReference type="GO" id="GO:0099002">
    <property type="term" value="P:symbiont genome ejection through host cell envelope, short tail mechanism"/>
    <property type="evidence" value="ECO:0007669"/>
    <property type="project" value="UniProtKB-KW"/>
</dbReference>
<protein>
    <submittedName>
        <fullName evidence="12">Head-tail connector</fullName>
    </submittedName>
</protein>
<keyword evidence="11" id="KW-0175">Coiled coil</keyword>
<evidence type="ECO:0000256" key="2">
    <source>
        <dbReference type="ARBA" id="ARBA00004328"/>
    </source>
</evidence>
<dbReference type="EMBL" id="KF626666">
    <property type="protein sequence ID" value="AHB12127.1"/>
    <property type="molecule type" value="Genomic_DNA"/>
</dbReference>
<keyword evidence="4" id="KW-1162">Viral penetration into host cytoplasm</keyword>
<feature type="coiled-coil region" evidence="11">
    <location>
        <begin position="86"/>
        <end position="121"/>
    </location>
</feature>
<proteinExistence type="predicted"/>
<name>V5Q7K8_9CAUD</name>
<gene>
    <name evidence="12" type="ORF">Paz_30</name>
</gene>
<keyword evidence="9" id="KW-0231">Viral genome packaging</keyword>
<keyword evidence="13" id="KW-1185">Reference proteome</keyword>
<evidence type="ECO:0000256" key="7">
    <source>
        <dbReference type="ARBA" id="ARBA00022950"/>
    </source>
</evidence>
<evidence type="ECO:0000256" key="10">
    <source>
        <dbReference type="ARBA" id="ARBA00023296"/>
    </source>
</evidence>
<dbReference type="RefSeq" id="YP_008858905.1">
    <property type="nucleotide sequence ID" value="NC_022982.1"/>
</dbReference>
<keyword evidence="3" id="KW-1244">Viral short tail ejection system</keyword>
<evidence type="ECO:0000313" key="12">
    <source>
        <dbReference type="EMBL" id="AHB12127.1"/>
    </source>
</evidence>
<keyword evidence="10" id="KW-1160">Virus entry into host cell</keyword>
<dbReference type="OrthoDB" id="5112at10239"/>
<keyword evidence="5" id="KW-1188">Viral release from host cell</keyword>
<evidence type="ECO:0000256" key="11">
    <source>
        <dbReference type="SAM" id="Coils"/>
    </source>
</evidence>
<evidence type="ECO:0000256" key="6">
    <source>
        <dbReference type="ARBA" id="ARBA00022844"/>
    </source>
</evidence>
<keyword evidence="8" id="KW-1171">Viral genome ejection through host cell envelope</keyword>
<dbReference type="Pfam" id="PF12236">
    <property type="entry name" value="Head-tail_con"/>
    <property type="match status" value="1"/>
</dbReference>
<dbReference type="InterPro" id="IPR020991">
    <property type="entry name" value="Connector_podovirus"/>
</dbReference>